<keyword evidence="4" id="KW-1185">Reference proteome</keyword>
<evidence type="ECO:0008006" key="5">
    <source>
        <dbReference type="Google" id="ProtNLM"/>
    </source>
</evidence>
<gene>
    <name evidence="3" type="ORF">BJ998_004722</name>
</gene>
<feature type="chain" id="PRO_5030815272" description="DUF4352 domain-containing protein" evidence="2">
    <location>
        <begin position="33"/>
        <end position="206"/>
    </location>
</feature>
<protein>
    <recommendedName>
        <fullName evidence="5">DUF4352 domain-containing protein</fullName>
    </recommendedName>
</protein>
<dbReference type="InterPro" id="IPR029050">
    <property type="entry name" value="Immunoprotect_excell_Ig-like"/>
</dbReference>
<reference evidence="3 4" key="1">
    <citation type="submission" date="2020-08" db="EMBL/GenBank/DDBJ databases">
        <title>Sequencing the genomes of 1000 actinobacteria strains.</title>
        <authorList>
            <person name="Klenk H.-P."/>
        </authorList>
    </citation>
    <scope>NUCLEOTIDE SEQUENCE [LARGE SCALE GENOMIC DNA]</scope>
    <source>
        <strain evidence="3 4">DSM 43851</strain>
    </source>
</reference>
<dbReference type="PROSITE" id="PS51257">
    <property type="entry name" value="PROKAR_LIPOPROTEIN"/>
    <property type="match status" value="1"/>
</dbReference>
<dbReference type="Gene3D" id="2.60.40.1240">
    <property type="match status" value="1"/>
</dbReference>
<organism evidence="3 4">
    <name type="scientific">Kutzneria kofuensis</name>
    <dbReference type="NCBI Taxonomy" id="103725"/>
    <lineage>
        <taxon>Bacteria</taxon>
        <taxon>Bacillati</taxon>
        <taxon>Actinomycetota</taxon>
        <taxon>Actinomycetes</taxon>
        <taxon>Pseudonocardiales</taxon>
        <taxon>Pseudonocardiaceae</taxon>
        <taxon>Kutzneria</taxon>
    </lineage>
</organism>
<comment type="caution">
    <text evidence="3">The sequence shown here is derived from an EMBL/GenBank/DDBJ whole genome shotgun (WGS) entry which is preliminary data.</text>
</comment>
<dbReference type="Proteomes" id="UP000585638">
    <property type="component" value="Unassembled WGS sequence"/>
</dbReference>
<keyword evidence="1 2" id="KW-0732">Signal</keyword>
<feature type="signal peptide" evidence="2">
    <location>
        <begin position="1"/>
        <end position="32"/>
    </location>
</feature>
<accession>A0A7W9NIP5</accession>
<evidence type="ECO:0000313" key="3">
    <source>
        <dbReference type="EMBL" id="MBB5893526.1"/>
    </source>
</evidence>
<dbReference type="AlphaFoldDB" id="A0A7W9NIP5"/>
<dbReference type="RefSeq" id="WP_184864882.1">
    <property type="nucleotide sequence ID" value="NZ_BAAAWY010000018.1"/>
</dbReference>
<evidence type="ECO:0000256" key="1">
    <source>
        <dbReference type="ARBA" id="ARBA00022729"/>
    </source>
</evidence>
<evidence type="ECO:0000256" key="2">
    <source>
        <dbReference type="SAM" id="SignalP"/>
    </source>
</evidence>
<evidence type="ECO:0000313" key="4">
    <source>
        <dbReference type="Proteomes" id="UP000585638"/>
    </source>
</evidence>
<proteinExistence type="predicted"/>
<dbReference type="EMBL" id="JACHIR010000001">
    <property type="protein sequence ID" value="MBB5893526.1"/>
    <property type="molecule type" value="Genomic_DNA"/>
</dbReference>
<name>A0A7W9NIP5_9PSEU</name>
<sequence>MSIKTSTPRTLTLLAIGSVFLAACGFPVVGQATPHDASVAPPPTVTSTSATKKITSSLSPRGLIPKAIGQVAAIGDDATNPDLSFTVDAIAVDDKCTSEFARKPQNGHFVVLSMTVKTSVTMDKTLFLIVAPTDFAVVGPDGVTETNLTSTAAFGCLSDREQFPSQPLGAGSVYVGKVVLDSRNTHGILEYRPPMLVDNSGWEWSF</sequence>